<evidence type="ECO:0000313" key="2">
    <source>
        <dbReference type="EMBL" id="CAD8061846.1"/>
    </source>
</evidence>
<feature type="transmembrane region" description="Helical" evidence="1">
    <location>
        <begin position="21"/>
        <end position="44"/>
    </location>
</feature>
<evidence type="ECO:0000313" key="3">
    <source>
        <dbReference type="Proteomes" id="UP000692954"/>
    </source>
</evidence>
<evidence type="ECO:0000256" key="1">
    <source>
        <dbReference type="SAM" id="Phobius"/>
    </source>
</evidence>
<dbReference type="AlphaFoldDB" id="A0A8S1LAP1"/>
<keyword evidence="1" id="KW-0812">Transmembrane</keyword>
<keyword evidence="1" id="KW-1133">Transmembrane helix</keyword>
<dbReference type="EMBL" id="CAJJDN010000016">
    <property type="protein sequence ID" value="CAD8061846.1"/>
    <property type="molecule type" value="Genomic_DNA"/>
</dbReference>
<accession>A0A8S1LAP1</accession>
<gene>
    <name evidence="2" type="ORF">PSON_ATCC_30995.1.T0160010</name>
</gene>
<keyword evidence="1" id="KW-0472">Membrane</keyword>
<comment type="caution">
    <text evidence="2">The sequence shown here is derived from an EMBL/GenBank/DDBJ whole genome shotgun (WGS) entry which is preliminary data.</text>
</comment>
<name>A0A8S1LAP1_9CILI</name>
<protein>
    <recommendedName>
        <fullName evidence="4">Transmembrane protein</fullName>
    </recommendedName>
</protein>
<organism evidence="2 3">
    <name type="scientific">Paramecium sonneborni</name>
    <dbReference type="NCBI Taxonomy" id="65129"/>
    <lineage>
        <taxon>Eukaryota</taxon>
        <taxon>Sar</taxon>
        <taxon>Alveolata</taxon>
        <taxon>Ciliophora</taxon>
        <taxon>Intramacronucleata</taxon>
        <taxon>Oligohymenophorea</taxon>
        <taxon>Peniculida</taxon>
        <taxon>Parameciidae</taxon>
        <taxon>Paramecium</taxon>
    </lineage>
</organism>
<proteinExistence type="predicted"/>
<dbReference type="Proteomes" id="UP000692954">
    <property type="component" value="Unassembled WGS sequence"/>
</dbReference>
<evidence type="ECO:0008006" key="4">
    <source>
        <dbReference type="Google" id="ProtNLM"/>
    </source>
</evidence>
<reference evidence="2" key="1">
    <citation type="submission" date="2021-01" db="EMBL/GenBank/DDBJ databases">
        <authorList>
            <consortium name="Genoscope - CEA"/>
            <person name="William W."/>
        </authorList>
    </citation>
    <scope>NUCLEOTIDE SEQUENCE</scope>
</reference>
<sequence length="119" mass="13734">MRQFTTQRLYKLLNKMSKFLIDCDTTGLVVQNIGLVTIMLIIFVNQFAEIKQQHMINNKIMVISQLEMAVNSVNIVIRIHALIVFNDSVMIIKKVLNQYNLKCYTKCGDGIQNIKNNVK</sequence>
<keyword evidence="3" id="KW-1185">Reference proteome</keyword>